<dbReference type="STRING" id="1236989.JCM15548_14669"/>
<gene>
    <name evidence="1" type="ORF">JCM15548_14669</name>
</gene>
<accession>A0A0E9LRD2</accession>
<keyword evidence="2" id="KW-1185">Reference proteome</keyword>
<evidence type="ECO:0000313" key="2">
    <source>
        <dbReference type="Proteomes" id="UP000032900"/>
    </source>
</evidence>
<dbReference type="AlphaFoldDB" id="A0A0E9LRD2"/>
<proteinExistence type="predicted"/>
<evidence type="ECO:0000313" key="1">
    <source>
        <dbReference type="EMBL" id="GAO27814.1"/>
    </source>
</evidence>
<dbReference type="EMBL" id="BAZW01000106">
    <property type="protein sequence ID" value="GAO27814.1"/>
    <property type="molecule type" value="Genomic_DNA"/>
</dbReference>
<reference evidence="1 2" key="1">
    <citation type="journal article" date="2015" name="Microbes Environ.">
        <title>Distribution and evolution of nitrogen fixation genes in the phylum bacteroidetes.</title>
        <authorList>
            <person name="Inoue J."/>
            <person name="Oshima K."/>
            <person name="Suda W."/>
            <person name="Sakamoto M."/>
            <person name="Iino T."/>
            <person name="Noda S."/>
            <person name="Hongoh Y."/>
            <person name="Hattori M."/>
            <person name="Ohkuma M."/>
        </authorList>
    </citation>
    <scope>NUCLEOTIDE SEQUENCE [LARGE SCALE GENOMIC DNA]</scope>
    <source>
        <strain evidence="1">JCM 15548</strain>
    </source>
</reference>
<comment type="caution">
    <text evidence="1">The sequence shown here is derived from an EMBL/GenBank/DDBJ whole genome shotgun (WGS) entry which is preliminary data.</text>
</comment>
<dbReference type="Proteomes" id="UP000032900">
    <property type="component" value="Unassembled WGS sequence"/>
</dbReference>
<protein>
    <submittedName>
        <fullName evidence="1">ATPase</fullName>
    </submittedName>
</protein>
<organism evidence="1 2">
    <name type="scientific">Geofilum rubicundum JCM 15548</name>
    <dbReference type="NCBI Taxonomy" id="1236989"/>
    <lineage>
        <taxon>Bacteria</taxon>
        <taxon>Pseudomonadati</taxon>
        <taxon>Bacteroidota</taxon>
        <taxon>Bacteroidia</taxon>
        <taxon>Marinilabiliales</taxon>
        <taxon>Marinilabiliaceae</taxon>
        <taxon>Geofilum</taxon>
    </lineage>
</organism>
<name>A0A0E9LRD2_9BACT</name>
<sequence>MPFKPNFSKIAGIINVSRNSLDDYFSYMEKAGLIGQLRNETSGILGLAKVDKVYLDNTNIIFNLVGDQSNIGNIRWAFGLNY</sequence>